<dbReference type="RefSeq" id="WP_419193501.1">
    <property type="nucleotide sequence ID" value="NZ_CP036279.1"/>
</dbReference>
<dbReference type="EMBL" id="CP036279">
    <property type="protein sequence ID" value="QDU61358.1"/>
    <property type="molecule type" value="Genomic_DNA"/>
</dbReference>
<sequence length="368" mass="41563">MRRRKILHVIPTLDRSGAEKQLMLLATRLPADRYDVTVCALTREGPYAEALRDAGLTVHCLHKRFSWDPLTLWRLFRLVKSIAPDIVHTWLFAGNCYGRVAAWAAGVPHLIASERCVDSWKAGYQLAIDRWLARFTDRVVANTKAVSAFYEKAGIPRSQLVVIPNGIEAESNGTPAPERSEVLDDLGVPSEKVTIGFIGRLWPQKRVRDLIWAVDVLRISGRDTPLFIVGDGPRRGALERFSRNLELQQQVHFLGHRDDAQRLLHGIDILVIPSRFEGMPNVALEAMLIGKPVVATRIAGVDELIVHDQTGLLVEPLRPFELAKAINRLLDEPELRERLGAEGKDRVERLFSVDRMVQAYEQLYEELN</sequence>
<reference evidence="3 4" key="1">
    <citation type="submission" date="2019-02" db="EMBL/GenBank/DDBJ databases">
        <title>Deep-cultivation of Planctomycetes and their phenomic and genomic characterization uncovers novel biology.</title>
        <authorList>
            <person name="Wiegand S."/>
            <person name="Jogler M."/>
            <person name="Boedeker C."/>
            <person name="Pinto D."/>
            <person name="Vollmers J."/>
            <person name="Rivas-Marin E."/>
            <person name="Kohn T."/>
            <person name="Peeters S.H."/>
            <person name="Heuer A."/>
            <person name="Rast P."/>
            <person name="Oberbeckmann S."/>
            <person name="Bunk B."/>
            <person name="Jeske O."/>
            <person name="Meyerdierks A."/>
            <person name="Storesund J.E."/>
            <person name="Kallscheuer N."/>
            <person name="Luecker S."/>
            <person name="Lage O.M."/>
            <person name="Pohl T."/>
            <person name="Merkel B.J."/>
            <person name="Hornburger P."/>
            <person name="Mueller R.-W."/>
            <person name="Bruemmer F."/>
            <person name="Labrenz M."/>
            <person name="Spormann A.M."/>
            <person name="Op den Camp H."/>
            <person name="Overmann J."/>
            <person name="Amann R."/>
            <person name="Jetten M.S.M."/>
            <person name="Mascher T."/>
            <person name="Medema M.H."/>
            <person name="Devos D.P."/>
            <person name="Kaster A.-K."/>
            <person name="Ovreas L."/>
            <person name="Rohde M."/>
            <person name="Galperin M.Y."/>
            <person name="Jogler C."/>
        </authorList>
    </citation>
    <scope>NUCLEOTIDE SEQUENCE [LARGE SCALE GENOMIC DNA]</scope>
    <source>
        <strain evidence="3 4">Pan216</strain>
    </source>
</reference>
<proteinExistence type="predicted"/>
<evidence type="ECO:0000313" key="3">
    <source>
        <dbReference type="EMBL" id="QDU61358.1"/>
    </source>
</evidence>
<dbReference type="Proteomes" id="UP000317093">
    <property type="component" value="Chromosome"/>
</dbReference>
<feature type="domain" description="Glycosyltransferase subfamily 4-like N-terminal" evidence="2">
    <location>
        <begin position="16"/>
        <end position="170"/>
    </location>
</feature>
<feature type="domain" description="Glycosyl transferase family 1" evidence="1">
    <location>
        <begin position="184"/>
        <end position="345"/>
    </location>
</feature>
<evidence type="ECO:0000259" key="2">
    <source>
        <dbReference type="Pfam" id="PF13439"/>
    </source>
</evidence>
<evidence type="ECO:0000313" key="4">
    <source>
        <dbReference type="Proteomes" id="UP000317093"/>
    </source>
</evidence>
<gene>
    <name evidence="3" type="primary">epsF_2</name>
    <name evidence="3" type="ORF">Pan216_22140</name>
</gene>
<dbReference type="AlphaFoldDB" id="A0A518B306"/>
<keyword evidence="3" id="KW-0328">Glycosyltransferase</keyword>
<dbReference type="InterPro" id="IPR001296">
    <property type="entry name" value="Glyco_trans_1"/>
</dbReference>
<dbReference type="KEGG" id="knv:Pan216_22140"/>
<evidence type="ECO:0000259" key="1">
    <source>
        <dbReference type="Pfam" id="PF00534"/>
    </source>
</evidence>
<dbReference type="InterPro" id="IPR028098">
    <property type="entry name" value="Glyco_trans_4-like_N"/>
</dbReference>
<keyword evidence="4" id="KW-1185">Reference proteome</keyword>
<name>A0A518B306_9BACT</name>
<dbReference type="SUPFAM" id="SSF53756">
    <property type="entry name" value="UDP-Glycosyltransferase/glycogen phosphorylase"/>
    <property type="match status" value="1"/>
</dbReference>
<dbReference type="Gene3D" id="3.40.50.2000">
    <property type="entry name" value="Glycogen Phosphorylase B"/>
    <property type="match status" value="2"/>
</dbReference>
<dbReference type="PANTHER" id="PTHR12526:SF638">
    <property type="entry name" value="SPORE COAT PROTEIN SA"/>
    <property type="match status" value="1"/>
</dbReference>
<organism evidence="3 4">
    <name type="scientific">Kolteria novifilia</name>
    <dbReference type="NCBI Taxonomy" id="2527975"/>
    <lineage>
        <taxon>Bacteria</taxon>
        <taxon>Pseudomonadati</taxon>
        <taxon>Planctomycetota</taxon>
        <taxon>Planctomycetia</taxon>
        <taxon>Kolteriales</taxon>
        <taxon>Kolteriaceae</taxon>
        <taxon>Kolteria</taxon>
    </lineage>
</organism>
<keyword evidence="3" id="KW-0808">Transferase</keyword>
<accession>A0A518B306</accession>
<dbReference type="GO" id="GO:0016757">
    <property type="term" value="F:glycosyltransferase activity"/>
    <property type="evidence" value="ECO:0007669"/>
    <property type="project" value="UniProtKB-KW"/>
</dbReference>
<dbReference type="PANTHER" id="PTHR12526">
    <property type="entry name" value="GLYCOSYLTRANSFERASE"/>
    <property type="match status" value="1"/>
</dbReference>
<dbReference type="Pfam" id="PF13439">
    <property type="entry name" value="Glyco_transf_4"/>
    <property type="match status" value="1"/>
</dbReference>
<dbReference type="Pfam" id="PF00534">
    <property type="entry name" value="Glycos_transf_1"/>
    <property type="match status" value="1"/>
</dbReference>
<protein>
    <submittedName>
        <fullName evidence="3">Glycosyltransferase EpsF</fullName>
        <ecNumber evidence="3">2.4.-.-</ecNumber>
    </submittedName>
</protein>
<dbReference type="EC" id="2.4.-.-" evidence="3"/>